<protein>
    <recommendedName>
        <fullName evidence="1">non-specific serine/threonine protein kinase</fullName>
        <ecNumber evidence="1">2.7.11.1</ecNumber>
    </recommendedName>
</protein>
<evidence type="ECO:0000256" key="7">
    <source>
        <dbReference type="ARBA" id="ARBA00047899"/>
    </source>
</evidence>
<evidence type="ECO:0000256" key="5">
    <source>
        <dbReference type="ARBA" id="ARBA00022777"/>
    </source>
</evidence>
<organism evidence="10 11">
    <name type="scientific">Arachis hypogaea</name>
    <name type="common">Peanut</name>
    <dbReference type="NCBI Taxonomy" id="3818"/>
    <lineage>
        <taxon>Eukaryota</taxon>
        <taxon>Viridiplantae</taxon>
        <taxon>Streptophyta</taxon>
        <taxon>Embryophyta</taxon>
        <taxon>Tracheophyta</taxon>
        <taxon>Spermatophyta</taxon>
        <taxon>Magnoliopsida</taxon>
        <taxon>eudicotyledons</taxon>
        <taxon>Gunneridae</taxon>
        <taxon>Pentapetalae</taxon>
        <taxon>rosids</taxon>
        <taxon>fabids</taxon>
        <taxon>Fabales</taxon>
        <taxon>Fabaceae</taxon>
        <taxon>Papilionoideae</taxon>
        <taxon>50 kb inversion clade</taxon>
        <taxon>dalbergioids sensu lato</taxon>
        <taxon>Dalbergieae</taxon>
        <taxon>Pterocarpus clade</taxon>
        <taxon>Arachis</taxon>
    </lineage>
</organism>
<evidence type="ECO:0000256" key="4">
    <source>
        <dbReference type="ARBA" id="ARBA00022741"/>
    </source>
</evidence>
<evidence type="ECO:0000313" key="10">
    <source>
        <dbReference type="EMBL" id="RYR04794.1"/>
    </source>
</evidence>
<keyword evidence="11" id="KW-1185">Reference proteome</keyword>
<dbReference type="EC" id="2.7.11.1" evidence="1"/>
<dbReference type="EMBL" id="SDMP01000016">
    <property type="protein sequence ID" value="RYR04794.1"/>
    <property type="molecule type" value="Genomic_DNA"/>
</dbReference>
<evidence type="ECO:0000256" key="6">
    <source>
        <dbReference type="ARBA" id="ARBA00022840"/>
    </source>
</evidence>
<reference evidence="10 11" key="1">
    <citation type="submission" date="2019-01" db="EMBL/GenBank/DDBJ databases">
        <title>Sequencing of cultivated peanut Arachis hypogaea provides insights into genome evolution and oil improvement.</title>
        <authorList>
            <person name="Chen X."/>
        </authorList>
    </citation>
    <scope>NUCLEOTIDE SEQUENCE [LARGE SCALE GENOMIC DNA]</scope>
    <source>
        <strain evidence="11">cv. Fuhuasheng</strain>
        <tissue evidence="10">Leaves</tissue>
    </source>
</reference>
<keyword evidence="2" id="KW-0723">Serine/threonine-protein kinase</keyword>
<keyword evidence="6" id="KW-0067">ATP-binding</keyword>
<evidence type="ECO:0000256" key="8">
    <source>
        <dbReference type="ARBA" id="ARBA00048679"/>
    </source>
</evidence>
<dbReference type="SUPFAM" id="SSF56112">
    <property type="entry name" value="Protein kinase-like (PK-like)"/>
    <property type="match status" value="1"/>
</dbReference>
<sequence>MGRGSLFYALNVDDDEAKELSWSKSVDIISGTANGLSYMHHDCFPPIVHKDVTSNNTLLNSELHVVVSNFGIARLLDPDSSNQTLQVGTYGYFAPELAHTMAVTEKCDIYSFGVVALKTLMGGTQES</sequence>
<dbReference type="PROSITE" id="PS50011">
    <property type="entry name" value="PROTEIN_KINASE_DOM"/>
    <property type="match status" value="1"/>
</dbReference>
<evidence type="ECO:0000256" key="3">
    <source>
        <dbReference type="ARBA" id="ARBA00022679"/>
    </source>
</evidence>
<keyword evidence="4" id="KW-0547">Nucleotide-binding</keyword>
<name>A0A444YSA2_ARAHY</name>
<dbReference type="Gene3D" id="1.10.510.10">
    <property type="entry name" value="Transferase(Phosphotransferase) domain 1"/>
    <property type="match status" value="1"/>
</dbReference>
<dbReference type="Proteomes" id="UP000289738">
    <property type="component" value="Chromosome B06"/>
</dbReference>
<dbReference type="GO" id="GO:0004674">
    <property type="term" value="F:protein serine/threonine kinase activity"/>
    <property type="evidence" value="ECO:0007669"/>
    <property type="project" value="UniProtKB-KW"/>
</dbReference>
<comment type="catalytic activity">
    <reaction evidence="8">
        <text>L-seryl-[protein] + ATP = O-phospho-L-seryl-[protein] + ADP + H(+)</text>
        <dbReference type="Rhea" id="RHEA:17989"/>
        <dbReference type="Rhea" id="RHEA-COMP:9863"/>
        <dbReference type="Rhea" id="RHEA-COMP:11604"/>
        <dbReference type="ChEBI" id="CHEBI:15378"/>
        <dbReference type="ChEBI" id="CHEBI:29999"/>
        <dbReference type="ChEBI" id="CHEBI:30616"/>
        <dbReference type="ChEBI" id="CHEBI:83421"/>
        <dbReference type="ChEBI" id="CHEBI:456216"/>
        <dbReference type="EC" id="2.7.11.1"/>
    </reaction>
</comment>
<keyword evidence="5" id="KW-0418">Kinase</keyword>
<proteinExistence type="predicted"/>
<dbReference type="STRING" id="3818.A0A444YSA2"/>
<dbReference type="InterPro" id="IPR051420">
    <property type="entry name" value="Ser_Thr_Kinases_DiverseReg"/>
</dbReference>
<dbReference type="PANTHER" id="PTHR48005:SF16">
    <property type="entry name" value="MDIS1-INTERACTING RECEPTOR LIKE KINASE 2-LIKE ISOFORM X1"/>
    <property type="match status" value="1"/>
</dbReference>
<dbReference type="PANTHER" id="PTHR48005">
    <property type="entry name" value="LEUCINE RICH REPEAT KINASE 2"/>
    <property type="match status" value="1"/>
</dbReference>
<comment type="caution">
    <text evidence="10">The sequence shown here is derived from an EMBL/GenBank/DDBJ whole genome shotgun (WGS) entry which is preliminary data.</text>
</comment>
<accession>A0A444YSA2</accession>
<dbReference type="AlphaFoldDB" id="A0A444YSA2"/>
<evidence type="ECO:0000259" key="9">
    <source>
        <dbReference type="PROSITE" id="PS50011"/>
    </source>
</evidence>
<evidence type="ECO:0000256" key="2">
    <source>
        <dbReference type="ARBA" id="ARBA00022527"/>
    </source>
</evidence>
<gene>
    <name evidence="10" type="ORF">Ahy_B06g084569</name>
</gene>
<dbReference type="Pfam" id="PF00069">
    <property type="entry name" value="Pkinase"/>
    <property type="match status" value="1"/>
</dbReference>
<dbReference type="InterPro" id="IPR011009">
    <property type="entry name" value="Kinase-like_dom_sf"/>
</dbReference>
<evidence type="ECO:0000256" key="1">
    <source>
        <dbReference type="ARBA" id="ARBA00012513"/>
    </source>
</evidence>
<dbReference type="GO" id="GO:0005524">
    <property type="term" value="F:ATP binding"/>
    <property type="evidence" value="ECO:0007669"/>
    <property type="project" value="UniProtKB-KW"/>
</dbReference>
<comment type="catalytic activity">
    <reaction evidence="7">
        <text>L-threonyl-[protein] + ATP = O-phospho-L-threonyl-[protein] + ADP + H(+)</text>
        <dbReference type="Rhea" id="RHEA:46608"/>
        <dbReference type="Rhea" id="RHEA-COMP:11060"/>
        <dbReference type="Rhea" id="RHEA-COMP:11605"/>
        <dbReference type="ChEBI" id="CHEBI:15378"/>
        <dbReference type="ChEBI" id="CHEBI:30013"/>
        <dbReference type="ChEBI" id="CHEBI:30616"/>
        <dbReference type="ChEBI" id="CHEBI:61977"/>
        <dbReference type="ChEBI" id="CHEBI:456216"/>
        <dbReference type="EC" id="2.7.11.1"/>
    </reaction>
</comment>
<dbReference type="InterPro" id="IPR000719">
    <property type="entry name" value="Prot_kinase_dom"/>
</dbReference>
<keyword evidence="3" id="KW-0808">Transferase</keyword>
<evidence type="ECO:0000313" key="11">
    <source>
        <dbReference type="Proteomes" id="UP000289738"/>
    </source>
</evidence>
<feature type="domain" description="Protein kinase" evidence="9">
    <location>
        <begin position="1"/>
        <end position="127"/>
    </location>
</feature>